<comment type="caution">
    <text evidence="2">The sequence shown here is derived from an EMBL/GenBank/DDBJ whole genome shotgun (WGS) entry which is preliminary data.</text>
</comment>
<evidence type="ECO:0000256" key="1">
    <source>
        <dbReference type="SAM" id="SignalP"/>
    </source>
</evidence>
<sequence>MHLKYLSLCLFGLSLSACSTHVIKSNQNSTVSLDQRAAKGLNAMYDYPSYNFNGHFKLGFEKDQPKAQNQSLDARLEKQVNDYLRAQKIHLTAQQKQDLYHAIAHKEDTAYRSNKSKAFADFAINLFDSLQFSYDGSVHYKQKMAALNLTAKYEKPTLLVQAKVPMIVDFQNYKFYTNYFALMPYLVNSENQSNFSFIDFSKYKAEINRVDVKKLADYLKQTTKLQYSLANPKDVETIALTSQDKAQGVVEKIRLNMSLEEMIMQMRLFDKVNRSYFTQSVLGLTTTDMAKVDAKTVDAQVERSVIQNDGEDDYATSKMSAEAADAYRSSQKLYKLVNAQVSRSTTEASDETDYAVASAEAVDAAEVSQGDVESVAEVSKASEENYLSRAQCETLMEQGTKAMMGDITYCQAEYDVDLLNRLNPKAKSFEKPAIFSAEASELDRLFEQYATPEFKDAQAFKLLWAKHQTEIRKVLKKPQQQNPFVVDVGLDQKGRAVKVDYDLAYWVDGFGRFKFKADLNAFNYGSAMPINPSELKNAKSIEEISKGSMFENMIKGMSKSFGVSDQDLSKSTQVSQQLSLEDQLEQLGVQVYDTSKSYMKTYQAVFIMKLTAEQPEIVKSYSVAELNEIARVYAYGYAGESIFNPQGKELVELEQLAKKHHLELSEQFDDRVGDDVYSVVLKVMNATQDRQAWNKFIQQYKTPKTIFEHYYAEQFQKAEDLDAQEKACLTATAKILAQAFDDSRNNKLSQKSVEKLDQDSLEYIDYDLYRTTYEKVQKSFKK</sequence>
<dbReference type="PROSITE" id="PS51257">
    <property type="entry name" value="PROKAR_LIPOPROTEIN"/>
    <property type="match status" value="1"/>
</dbReference>
<gene>
    <name evidence="2" type="ORF">B9T28_02445</name>
</gene>
<dbReference type="Proteomes" id="UP000242765">
    <property type="component" value="Unassembled WGS sequence"/>
</dbReference>
<name>A0A1Y3CNT1_9GAMM</name>
<evidence type="ECO:0008006" key="4">
    <source>
        <dbReference type="Google" id="ProtNLM"/>
    </source>
</evidence>
<dbReference type="OrthoDB" id="6668858at2"/>
<dbReference type="AlphaFoldDB" id="A0A1Y3CNT1"/>
<feature type="chain" id="PRO_5012350349" description="Lipoprotein" evidence="1">
    <location>
        <begin position="20"/>
        <end position="782"/>
    </location>
</feature>
<feature type="signal peptide" evidence="1">
    <location>
        <begin position="1"/>
        <end position="19"/>
    </location>
</feature>
<dbReference type="EMBL" id="NEGB01000001">
    <property type="protein sequence ID" value="OTG67504.1"/>
    <property type="molecule type" value="Genomic_DNA"/>
</dbReference>
<protein>
    <recommendedName>
        <fullName evidence="4">Lipoprotein</fullName>
    </recommendedName>
</protein>
<evidence type="ECO:0000313" key="2">
    <source>
        <dbReference type="EMBL" id="OTG67504.1"/>
    </source>
</evidence>
<reference evidence="2 3" key="1">
    <citation type="submission" date="2017-04" db="EMBL/GenBank/DDBJ databases">
        <title>High diversity of culturable Acinetobacter species in natural soil and water ecosystems.</title>
        <authorList>
            <person name="Nemec A."/>
            <person name="Radolfova-Krizova L."/>
        </authorList>
    </citation>
    <scope>NUCLEOTIDE SEQUENCE [LARGE SCALE GENOMIC DNA]</scope>
    <source>
        <strain evidence="2 3">ANC 4999</strain>
    </source>
</reference>
<evidence type="ECO:0000313" key="3">
    <source>
        <dbReference type="Proteomes" id="UP000242765"/>
    </source>
</evidence>
<organism evidence="2 3">
    <name type="scientific">Acinetobacter silvestris</name>
    <dbReference type="NCBI Taxonomy" id="1977882"/>
    <lineage>
        <taxon>Bacteria</taxon>
        <taxon>Pseudomonadati</taxon>
        <taxon>Pseudomonadota</taxon>
        <taxon>Gammaproteobacteria</taxon>
        <taxon>Moraxellales</taxon>
        <taxon>Moraxellaceae</taxon>
        <taxon>Acinetobacter</taxon>
    </lineage>
</organism>
<keyword evidence="1" id="KW-0732">Signal</keyword>
<proteinExistence type="predicted"/>
<keyword evidence="3" id="KW-1185">Reference proteome</keyword>
<accession>A0A1Y3CNT1</accession>